<sequence>MKTIKEITERLTHVKEPESWMEVLAQDSRTGVQNALSRWKRQYEKRKAIEHNHMLKEAFDRSYAPFEGALIAGVDEAGRGPLAGPVVTAAVILPRETPELIGLDDSKAISKAERERLAEQIKSVAIAYSAHIQSAHMIDDMNIYAATRDSMEQAVEGLTVNPDFVIVDAMKLAVNCPTESVIKGDALSLAVAAASIIAKTTRDAIMDNLHNDFPMYNFKKNAGYGTGEHVLALQTHGPCEHHRTTFEPVKSMLDGGRKNR</sequence>
<dbReference type="InterPro" id="IPR022898">
    <property type="entry name" value="RNase_HII"/>
</dbReference>
<dbReference type="Gene3D" id="3.30.420.10">
    <property type="entry name" value="Ribonuclease H-like superfamily/Ribonuclease H"/>
    <property type="match status" value="1"/>
</dbReference>
<dbReference type="GO" id="GO:0004523">
    <property type="term" value="F:RNA-DNA hybrid ribonuclease activity"/>
    <property type="evidence" value="ECO:0007669"/>
    <property type="project" value="UniProtKB-EC"/>
</dbReference>
<dbReference type="HAMAP" id="MF_00052_B">
    <property type="entry name" value="RNase_HII_B"/>
    <property type="match status" value="1"/>
</dbReference>
<dbReference type="PANTHER" id="PTHR10954">
    <property type="entry name" value="RIBONUCLEASE H2 SUBUNIT A"/>
    <property type="match status" value="1"/>
</dbReference>
<evidence type="ECO:0000256" key="2">
    <source>
        <dbReference type="ARBA" id="ARBA00001946"/>
    </source>
</evidence>
<dbReference type="InterPro" id="IPR036397">
    <property type="entry name" value="RNaseH_sf"/>
</dbReference>
<keyword evidence="9 14" id="KW-0540">Nuclease</keyword>
<reference evidence="18 19" key="1">
    <citation type="submission" date="2024-06" db="EMBL/GenBank/DDBJ databases">
        <title>Sorghum-associated microbial communities from plants grown in Nebraska, USA.</title>
        <authorList>
            <person name="Schachtman D."/>
        </authorList>
    </citation>
    <scope>NUCLEOTIDE SEQUENCE [LARGE SCALE GENOMIC DNA]</scope>
    <source>
        <strain evidence="18 19">1288</strain>
    </source>
</reference>
<evidence type="ECO:0000313" key="19">
    <source>
        <dbReference type="Proteomes" id="UP001549104"/>
    </source>
</evidence>
<evidence type="ECO:0000256" key="8">
    <source>
        <dbReference type="ARBA" id="ARBA00022490"/>
    </source>
</evidence>
<comment type="function">
    <text evidence="3 14 16">Endonuclease that specifically degrades the RNA of RNA-DNA hybrids.</text>
</comment>
<proteinExistence type="inferred from homology"/>
<dbReference type="InterPro" id="IPR024567">
    <property type="entry name" value="RNase_HII/HIII_dom"/>
</dbReference>
<dbReference type="PROSITE" id="PS51975">
    <property type="entry name" value="RNASE_H_2"/>
    <property type="match status" value="1"/>
</dbReference>
<evidence type="ECO:0000256" key="5">
    <source>
        <dbReference type="ARBA" id="ARBA00007383"/>
    </source>
</evidence>
<evidence type="ECO:0000256" key="6">
    <source>
        <dbReference type="ARBA" id="ARBA00012180"/>
    </source>
</evidence>
<dbReference type="Proteomes" id="UP001549104">
    <property type="component" value="Unassembled WGS sequence"/>
</dbReference>
<evidence type="ECO:0000259" key="17">
    <source>
        <dbReference type="PROSITE" id="PS51975"/>
    </source>
</evidence>
<comment type="catalytic activity">
    <reaction evidence="1 14 15 16">
        <text>Endonucleolytic cleavage to 5'-phosphomonoester.</text>
        <dbReference type="EC" id="3.1.26.4"/>
    </reaction>
</comment>
<evidence type="ECO:0000256" key="9">
    <source>
        <dbReference type="ARBA" id="ARBA00022722"/>
    </source>
</evidence>
<evidence type="ECO:0000256" key="1">
    <source>
        <dbReference type="ARBA" id="ARBA00000077"/>
    </source>
</evidence>
<keyword evidence="10 14" id="KW-0479">Metal-binding</keyword>
<gene>
    <name evidence="14" type="primary">rnhB</name>
    <name evidence="18" type="ORF">ABIC55_001182</name>
</gene>
<feature type="binding site" evidence="14 15">
    <location>
        <position position="75"/>
    </location>
    <ligand>
        <name>a divalent metal cation</name>
        <dbReference type="ChEBI" id="CHEBI:60240"/>
    </ligand>
</feature>
<name>A0ABV2K4T8_SPOPS</name>
<keyword evidence="8 14" id="KW-0963">Cytoplasm</keyword>
<evidence type="ECO:0000256" key="14">
    <source>
        <dbReference type="HAMAP-Rule" id="MF_00052"/>
    </source>
</evidence>
<keyword evidence="19" id="KW-1185">Reference proteome</keyword>
<feature type="domain" description="RNase H type-2" evidence="17">
    <location>
        <begin position="69"/>
        <end position="258"/>
    </location>
</feature>
<keyword evidence="13 14" id="KW-0464">Manganese</keyword>
<comment type="cofactor">
    <cofactor evidence="2">
        <name>Mg(2+)</name>
        <dbReference type="ChEBI" id="CHEBI:18420"/>
    </cofactor>
</comment>
<comment type="cofactor">
    <cofactor evidence="14 15">
        <name>Mn(2+)</name>
        <dbReference type="ChEBI" id="CHEBI:29035"/>
    </cofactor>
    <cofactor evidence="14 15">
        <name>Mg(2+)</name>
        <dbReference type="ChEBI" id="CHEBI:18420"/>
    </cofactor>
    <text evidence="14 15">Manganese or magnesium. Binds 1 divalent metal ion per monomer in the absence of substrate. May bind a second metal ion after substrate binding.</text>
</comment>
<evidence type="ECO:0000256" key="4">
    <source>
        <dbReference type="ARBA" id="ARBA00004496"/>
    </source>
</evidence>
<evidence type="ECO:0000256" key="13">
    <source>
        <dbReference type="ARBA" id="ARBA00023211"/>
    </source>
</evidence>
<accession>A0ABV2K4T8</accession>
<evidence type="ECO:0000256" key="12">
    <source>
        <dbReference type="ARBA" id="ARBA00022801"/>
    </source>
</evidence>
<dbReference type="InterPro" id="IPR001352">
    <property type="entry name" value="RNase_HII/HIII"/>
</dbReference>
<evidence type="ECO:0000256" key="15">
    <source>
        <dbReference type="PROSITE-ProRule" id="PRU01319"/>
    </source>
</evidence>
<protein>
    <recommendedName>
        <fullName evidence="7 14">Ribonuclease HII</fullName>
        <shortName evidence="14">RNase HII</shortName>
        <ecNumber evidence="6 14">3.1.26.4</ecNumber>
    </recommendedName>
</protein>
<dbReference type="NCBIfam" id="NF000594">
    <property type="entry name" value="PRK00015.1-1"/>
    <property type="match status" value="1"/>
</dbReference>
<evidence type="ECO:0000256" key="7">
    <source>
        <dbReference type="ARBA" id="ARBA00019179"/>
    </source>
</evidence>
<dbReference type="PANTHER" id="PTHR10954:SF18">
    <property type="entry name" value="RIBONUCLEASE HII"/>
    <property type="match status" value="1"/>
</dbReference>
<dbReference type="InterPro" id="IPR012337">
    <property type="entry name" value="RNaseH-like_sf"/>
</dbReference>
<comment type="caution">
    <text evidence="18">The sequence shown here is derived from an EMBL/GenBank/DDBJ whole genome shotgun (WGS) entry which is preliminary data.</text>
</comment>
<feature type="binding site" evidence="14 15">
    <location>
        <position position="168"/>
    </location>
    <ligand>
        <name>a divalent metal cation</name>
        <dbReference type="ChEBI" id="CHEBI:60240"/>
    </ligand>
</feature>
<evidence type="ECO:0000256" key="3">
    <source>
        <dbReference type="ARBA" id="ARBA00004065"/>
    </source>
</evidence>
<keyword evidence="11 14" id="KW-0255">Endonuclease</keyword>
<evidence type="ECO:0000256" key="16">
    <source>
        <dbReference type="RuleBase" id="RU003515"/>
    </source>
</evidence>
<dbReference type="NCBIfam" id="NF000595">
    <property type="entry name" value="PRK00015.1-3"/>
    <property type="match status" value="1"/>
</dbReference>
<comment type="subcellular location">
    <subcellularLocation>
        <location evidence="4 14">Cytoplasm</location>
    </subcellularLocation>
</comment>
<dbReference type="SUPFAM" id="SSF53098">
    <property type="entry name" value="Ribonuclease H-like"/>
    <property type="match status" value="1"/>
</dbReference>
<comment type="similarity">
    <text evidence="5 14 16">Belongs to the RNase HII family.</text>
</comment>
<dbReference type="Pfam" id="PF01351">
    <property type="entry name" value="RNase_HII"/>
    <property type="match status" value="1"/>
</dbReference>
<evidence type="ECO:0000256" key="10">
    <source>
        <dbReference type="ARBA" id="ARBA00022723"/>
    </source>
</evidence>
<evidence type="ECO:0000256" key="11">
    <source>
        <dbReference type="ARBA" id="ARBA00022759"/>
    </source>
</evidence>
<keyword evidence="12 14" id="KW-0378">Hydrolase</keyword>
<dbReference type="CDD" id="cd07182">
    <property type="entry name" value="RNase_HII_bacteria_HII_like"/>
    <property type="match status" value="1"/>
</dbReference>
<feature type="binding site" evidence="14 15">
    <location>
        <position position="76"/>
    </location>
    <ligand>
        <name>a divalent metal cation</name>
        <dbReference type="ChEBI" id="CHEBI:60240"/>
    </ligand>
</feature>
<dbReference type="EC" id="3.1.26.4" evidence="6 14"/>
<dbReference type="EMBL" id="JBEPME010000001">
    <property type="protein sequence ID" value="MET3656098.1"/>
    <property type="molecule type" value="Genomic_DNA"/>
</dbReference>
<organism evidence="18 19">
    <name type="scientific">Sporosarcina psychrophila</name>
    <name type="common">Bacillus psychrophilus</name>
    <dbReference type="NCBI Taxonomy" id="1476"/>
    <lineage>
        <taxon>Bacteria</taxon>
        <taxon>Bacillati</taxon>
        <taxon>Bacillota</taxon>
        <taxon>Bacilli</taxon>
        <taxon>Bacillales</taxon>
        <taxon>Caryophanaceae</taxon>
        <taxon>Sporosarcina</taxon>
    </lineage>
</organism>
<evidence type="ECO:0000313" key="18">
    <source>
        <dbReference type="EMBL" id="MET3656098.1"/>
    </source>
</evidence>